<dbReference type="Proteomes" id="UP001238163">
    <property type="component" value="Unassembled WGS sequence"/>
</dbReference>
<feature type="domain" description="SWIM-type" evidence="4">
    <location>
        <begin position="69"/>
        <end position="107"/>
    </location>
</feature>
<keyword evidence="1" id="KW-0378">Hydrolase</keyword>
<keyword evidence="2" id="KW-0479">Metal-binding</keyword>
<evidence type="ECO:0000259" key="5">
    <source>
        <dbReference type="PROSITE" id="PS51192"/>
    </source>
</evidence>
<evidence type="ECO:0000259" key="4">
    <source>
        <dbReference type="PROSITE" id="PS50966"/>
    </source>
</evidence>
<evidence type="ECO:0000256" key="1">
    <source>
        <dbReference type="ARBA" id="ARBA00022801"/>
    </source>
</evidence>
<comment type="caution">
    <text evidence="7">The sequence shown here is derived from an EMBL/GenBank/DDBJ whole genome shotgun (WGS) entry which is preliminary data.</text>
</comment>
<dbReference type="RefSeq" id="WP_307259056.1">
    <property type="nucleotide sequence ID" value="NZ_JAUSVL010000001.1"/>
</dbReference>
<gene>
    <name evidence="7" type="ORF">J3R75_000005</name>
</gene>
<dbReference type="Gene3D" id="3.40.50.10810">
    <property type="entry name" value="Tandem AAA-ATPase domain"/>
    <property type="match status" value="1"/>
</dbReference>
<dbReference type="PROSITE" id="PS51192">
    <property type="entry name" value="HELICASE_ATP_BIND_1"/>
    <property type="match status" value="1"/>
</dbReference>
<evidence type="ECO:0000313" key="7">
    <source>
        <dbReference type="EMBL" id="MDQ0287898.1"/>
    </source>
</evidence>
<evidence type="ECO:0000256" key="2">
    <source>
        <dbReference type="PROSITE-ProRule" id="PRU00325"/>
    </source>
</evidence>
<evidence type="ECO:0000313" key="8">
    <source>
        <dbReference type="Proteomes" id="UP001238163"/>
    </source>
</evidence>
<dbReference type="Gene3D" id="3.40.50.300">
    <property type="entry name" value="P-loop containing nucleotide triphosphate hydrolases"/>
    <property type="match status" value="1"/>
</dbReference>
<reference evidence="7" key="1">
    <citation type="submission" date="2023-07" db="EMBL/GenBank/DDBJ databases">
        <title>Genomic Encyclopedia of Type Strains, Phase IV (KMG-IV): sequencing the most valuable type-strain genomes for metagenomic binning, comparative biology and taxonomic classification.</title>
        <authorList>
            <person name="Goeker M."/>
        </authorList>
    </citation>
    <scope>NUCLEOTIDE SEQUENCE</scope>
    <source>
        <strain evidence="7">DSM 24202</strain>
    </source>
</reference>
<dbReference type="GO" id="GO:0008270">
    <property type="term" value="F:zinc ion binding"/>
    <property type="evidence" value="ECO:0007669"/>
    <property type="project" value="UniProtKB-KW"/>
</dbReference>
<protein>
    <submittedName>
        <fullName evidence="7">Nucleic acid-binding Zn finger protein</fullName>
    </submittedName>
</protein>
<dbReference type="PROSITE" id="PS50966">
    <property type="entry name" value="ZF_SWIM"/>
    <property type="match status" value="1"/>
</dbReference>
<dbReference type="Pfam" id="PF00271">
    <property type="entry name" value="Helicase_C"/>
    <property type="match status" value="1"/>
</dbReference>
<sequence>MKTTTPDAAEKGRKWKQQSSWKTTDDYEIELRRQRMLAEPMQVRPVGERRGRFRDYVVCRCDQDHVQEYVVELRSLTENINTCSCPDFTKNFLGTCKHIERVKAAQKGVGALESPYVELYMERSPWRPVLRYAGRGELPALCRRYVKVNGELKEPAATTLLALQQDLASADAATRAMVRVSSEIEAYLQSERLKTQQAHWRRAYEERFKENQGQLPMLRCPLYDYQIAGTLHLAFKGRALLADEMGLGKTVQAIAAAAIQQECLGVKRVLVVTPASLKCEWEDQIRQFTALPLEIVYGLRKARLDTYRNSQAFFLIVNYEQVLKDVAEINEYFHPDLVILDEAQRIKNWKTLTANHLKRLQSRFAFVLTGTPLENRIDELYSLVEFVDPTLLGSLFRFNRRFYAFDDSGKVCGMQNLRELHALVQPVMLRRRKDEIKEDLPERVDNNYFVKMTSEQSKRYDDYADQVTRLAAKARRYPLTPDEFKHLQLALSCMRMLCDSVYILDQKIRESPKVLELQGILKDIWEAEPERKVLIFSEWTRMLELVQEALATADVKYALHTGALDQQRRRDEIRRFKNDPACRVMLSSDSGSVGLNLQAASVVINLDLPWNPARHEQRIARAWRKHQRNRVHVINLVSEATLEQRMLVTLNYKRALSDAVLDGRGDFADFEQESSRTAFMERLSTIMSGTPGVPSPDTSAAAEAPPVAAEALSPFAQLSTELSLEEDAASLCQAAYDRETGQLQSVLAVAPPRKAPAVLAAVAKTHGKESAESRTAILSPDDYALLQKLLKLGIVTLNPELKTAFATPAASAPRPSDREQRMQLSALPLAAAERHLRMARVLRDSGFADECRAPALQAVLQAGAALFVQVCDALPDAAPKDFSMEMLPSLQKARPVEGQLLALLPLCLKSPGDLGEDFAECAEAFLAATTDFINRRGLAAGN</sequence>
<feature type="domain" description="Helicase C-terminal" evidence="6">
    <location>
        <begin position="516"/>
        <end position="668"/>
    </location>
</feature>
<dbReference type="InterPro" id="IPR000330">
    <property type="entry name" value="SNF2_N"/>
</dbReference>
<dbReference type="GO" id="GO:0016787">
    <property type="term" value="F:hydrolase activity"/>
    <property type="evidence" value="ECO:0007669"/>
    <property type="project" value="UniProtKB-KW"/>
</dbReference>
<evidence type="ECO:0000256" key="3">
    <source>
        <dbReference type="SAM" id="MobiDB-lite"/>
    </source>
</evidence>
<keyword evidence="8" id="KW-1185">Reference proteome</keyword>
<dbReference type="InterPro" id="IPR038718">
    <property type="entry name" value="SNF2-like_sf"/>
</dbReference>
<feature type="domain" description="Helicase ATP-binding" evidence="5">
    <location>
        <begin position="230"/>
        <end position="390"/>
    </location>
</feature>
<keyword evidence="2" id="KW-0863">Zinc-finger</keyword>
<dbReference type="InterPro" id="IPR007527">
    <property type="entry name" value="Znf_SWIM"/>
</dbReference>
<dbReference type="InterPro" id="IPR001650">
    <property type="entry name" value="Helicase_C-like"/>
</dbReference>
<dbReference type="PANTHER" id="PTHR10799">
    <property type="entry name" value="SNF2/RAD54 HELICASE FAMILY"/>
    <property type="match status" value="1"/>
</dbReference>
<dbReference type="SMART" id="SM00487">
    <property type="entry name" value="DEXDc"/>
    <property type="match status" value="1"/>
</dbReference>
<dbReference type="SUPFAM" id="SSF52540">
    <property type="entry name" value="P-loop containing nucleoside triphosphate hydrolases"/>
    <property type="match status" value="2"/>
</dbReference>
<evidence type="ECO:0000259" key="6">
    <source>
        <dbReference type="PROSITE" id="PS51194"/>
    </source>
</evidence>
<keyword evidence="2" id="KW-0862">Zinc</keyword>
<dbReference type="PROSITE" id="PS51194">
    <property type="entry name" value="HELICASE_CTER"/>
    <property type="match status" value="1"/>
</dbReference>
<organism evidence="7 8">
    <name type="scientific">Oligosphaera ethanolica</name>
    <dbReference type="NCBI Taxonomy" id="760260"/>
    <lineage>
        <taxon>Bacteria</taxon>
        <taxon>Pseudomonadati</taxon>
        <taxon>Lentisphaerota</taxon>
        <taxon>Oligosphaeria</taxon>
        <taxon>Oligosphaerales</taxon>
        <taxon>Oligosphaeraceae</taxon>
        <taxon>Oligosphaera</taxon>
    </lineage>
</organism>
<dbReference type="Pfam" id="PF00176">
    <property type="entry name" value="SNF2-rel_dom"/>
    <property type="match status" value="1"/>
</dbReference>
<proteinExistence type="predicted"/>
<dbReference type="EMBL" id="JAUSVL010000001">
    <property type="protein sequence ID" value="MDQ0287898.1"/>
    <property type="molecule type" value="Genomic_DNA"/>
</dbReference>
<dbReference type="InterPro" id="IPR049730">
    <property type="entry name" value="SNF2/RAD54-like_C"/>
</dbReference>
<dbReference type="CDD" id="cd18793">
    <property type="entry name" value="SF2_C_SNF"/>
    <property type="match status" value="1"/>
</dbReference>
<feature type="region of interest" description="Disordered" evidence="3">
    <location>
        <begin position="1"/>
        <end position="22"/>
    </location>
</feature>
<name>A0AAE3VCD0_9BACT</name>
<dbReference type="InterPro" id="IPR027417">
    <property type="entry name" value="P-loop_NTPase"/>
</dbReference>
<dbReference type="AlphaFoldDB" id="A0AAE3VCD0"/>
<dbReference type="InterPro" id="IPR014001">
    <property type="entry name" value="Helicase_ATP-bd"/>
</dbReference>
<accession>A0AAE3VCD0</accession>
<dbReference type="SMART" id="SM00490">
    <property type="entry name" value="HELICc"/>
    <property type="match status" value="1"/>
</dbReference>
<dbReference type="GO" id="GO:0005524">
    <property type="term" value="F:ATP binding"/>
    <property type="evidence" value="ECO:0007669"/>
    <property type="project" value="InterPro"/>
</dbReference>